<dbReference type="Proteomes" id="UP000238356">
    <property type="component" value="Unassembled WGS sequence"/>
</dbReference>
<reference evidence="2 3" key="1">
    <citation type="submission" date="2018-02" db="EMBL/GenBank/DDBJ databases">
        <title>8 Nocardia nova and 1 Nocardia cyriacigeorgica strain used for evolution to TMP-SMX.</title>
        <authorList>
            <person name="Mehta H."/>
            <person name="Weng J."/>
            <person name="Shamoo Y."/>
        </authorList>
    </citation>
    <scope>NUCLEOTIDE SEQUENCE [LARGE SCALE GENOMIC DNA]</scope>
    <source>
        <strain evidence="2 3">BAA2227</strain>
    </source>
</reference>
<keyword evidence="3" id="KW-1185">Reference proteome</keyword>
<dbReference type="RefSeq" id="WP_064907420.1">
    <property type="nucleotide sequence ID" value="NZ_PSZD01000006.1"/>
</dbReference>
<evidence type="ECO:0000259" key="1">
    <source>
        <dbReference type="Pfam" id="PF01323"/>
    </source>
</evidence>
<dbReference type="AlphaFoldDB" id="A0A2S6A8I6"/>
<dbReference type="GO" id="GO:0016491">
    <property type="term" value="F:oxidoreductase activity"/>
    <property type="evidence" value="ECO:0007669"/>
    <property type="project" value="InterPro"/>
</dbReference>
<evidence type="ECO:0000313" key="2">
    <source>
        <dbReference type="EMBL" id="PPJ29339.1"/>
    </source>
</evidence>
<dbReference type="Gene3D" id="3.40.30.10">
    <property type="entry name" value="Glutaredoxin"/>
    <property type="match status" value="1"/>
</dbReference>
<dbReference type="SUPFAM" id="SSF52833">
    <property type="entry name" value="Thioredoxin-like"/>
    <property type="match status" value="1"/>
</dbReference>
<dbReference type="PANTHER" id="PTHR13887">
    <property type="entry name" value="GLUTATHIONE S-TRANSFERASE KAPPA"/>
    <property type="match status" value="1"/>
</dbReference>
<protein>
    <submittedName>
        <fullName evidence="2">DsbA family oxidoreductase</fullName>
    </submittedName>
</protein>
<feature type="domain" description="DSBA-like thioredoxin" evidence="1">
    <location>
        <begin position="4"/>
        <end position="208"/>
    </location>
</feature>
<dbReference type="PANTHER" id="PTHR13887:SF41">
    <property type="entry name" value="THIOREDOXIN SUPERFAMILY PROTEIN"/>
    <property type="match status" value="1"/>
</dbReference>
<dbReference type="CDD" id="cd03024">
    <property type="entry name" value="DsbA_FrnE"/>
    <property type="match status" value="1"/>
</dbReference>
<dbReference type="InterPro" id="IPR001853">
    <property type="entry name" value="DSBA-like_thioredoxin_dom"/>
</dbReference>
<evidence type="ECO:0000313" key="3">
    <source>
        <dbReference type="Proteomes" id="UP000238356"/>
    </source>
</evidence>
<dbReference type="InterPro" id="IPR036249">
    <property type="entry name" value="Thioredoxin-like_sf"/>
</dbReference>
<sequence>MAVQVEIWTDINCPFCYLGKRRFEQALAGFDHRDQVRVVHRSFELDPTLPAGHSGPVVAHIAEKYGISEAQAAANERGIAAQAQAVGLPYRTEGRDFGNSFDMHRLLHFALERGRQEELLDALYEGNFADERPVFGDRERLIELASRAGLDAAEVRATLDDPRAYAEAVRADEQTAAELGATGVPFFVFDRTYGVSGAQPPEVFTQALERAWADQAPALQVLGDGETCGPDGCVVEPGGTAAAPPRDHH</sequence>
<accession>A0A2S6A8I6</accession>
<dbReference type="EMBL" id="PSZD01000006">
    <property type="protein sequence ID" value="PPJ29339.1"/>
    <property type="molecule type" value="Genomic_DNA"/>
</dbReference>
<comment type="caution">
    <text evidence="2">The sequence shown here is derived from an EMBL/GenBank/DDBJ whole genome shotgun (WGS) entry which is preliminary data.</text>
</comment>
<gene>
    <name evidence="2" type="ORF">C5F51_11345</name>
</gene>
<organism evidence="2 3">
    <name type="scientific">Nocardia nova</name>
    <dbReference type="NCBI Taxonomy" id="37330"/>
    <lineage>
        <taxon>Bacteria</taxon>
        <taxon>Bacillati</taxon>
        <taxon>Actinomycetota</taxon>
        <taxon>Actinomycetes</taxon>
        <taxon>Mycobacteriales</taxon>
        <taxon>Nocardiaceae</taxon>
        <taxon>Nocardia</taxon>
    </lineage>
</organism>
<name>A0A2S6A8I6_9NOCA</name>
<dbReference type="Pfam" id="PF01323">
    <property type="entry name" value="DSBA"/>
    <property type="match status" value="1"/>
</dbReference>
<proteinExistence type="predicted"/>